<evidence type="ECO:0000256" key="1">
    <source>
        <dbReference type="ARBA" id="ARBA00022723"/>
    </source>
</evidence>
<evidence type="ECO:0000256" key="3">
    <source>
        <dbReference type="SAM" id="MobiDB-lite"/>
    </source>
</evidence>
<feature type="signal peptide" evidence="4">
    <location>
        <begin position="1"/>
        <end position="22"/>
    </location>
</feature>
<dbReference type="Proteomes" id="UP000322362">
    <property type="component" value="Unassembled WGS sequence"/>
</dbReference>
<protein>
    <submittedName>
        <fullName evidence="5">Pectate lyase</fullName>
    </submittedName>
</protein>
<feature type="region of interest" description="Disordered" evidence="3">
    <location>
        <begin position="446"/>
        <end position="471"/>
    </location>
</feature>
<sequence>MIKVFFIFLLSVFSALSGSAQHDIAAFPGAEGFGRNATGGRGGKVYRVTTLEDGDEPGTFRHAVSQRGTRTVVFDVAGTIFLNSRLNIVDGNLTIAGQTAPGKGICIARYPVSVNADNVVIRYMRFRVGNEGDGEPDGLGGSKNRNIIIDHCSISWSVDETCTFYGGENVTVQWCLISESLRTAGHAKGKHGYGAIVGGHRSSFHHNLMAHHESRMPRLGPHVSTQEREYVDMRNNVFYNWAGAGCYGGEGMHVNIVNNYYKSGPATPKNSRVRYRIAAIGVRTSEYVTGKNGQPNGWKPMEHIWGRFYVDGNVVEGDPETTRNNWSKGIYEQIDNKNDNTFTKQVKKEMRLSKPLETEVVTTHTAQEAYHLVLQHAGCSKQRDIIDVRIVEETKNGTATYFGSISSDAKNYPGLIDVPHDVKSSNAESAWPDLSDSAVNPEFLKDSDGDGMPDWWENSNKLNPNDASDGNTVTWSKTGYTNLEVYLNSLVEEITEKQNSESPQK</sequence>
<organism evidence="5 6">
    <name type="scientific">Sphingobacterium phlebotomi</name>
    <dbReference type="NCBI Taxonomy" id="2605433"/>
    <lineage>
        <taxon>Bacteria</taxon>
        <taxon>Pseudomonadati</taxon>
        <taxon>Bacteroidota</taxon>
        <taxon>Sphingobacteriia</taxon>
        <taxon>Sphingobacteriales</taxon>
        <taxon>Sphingobacteriaceae</taxon>
        <taxon>Sphingobacterium</taxon>
    </lineage>
</organism>
<dbReference type="InterPro" id="IPR012334">
    <property type="entry name" value="Pectin_lyas_fold"/>
</dbReference>
<feature type="chain" id="PRO_5022894151" evidence="4">
    <location>
        <begin position="23"/>
        <end position="505"/>
    </location>
</feature>
<name>A0A5D4HBQ4_9SPHI</name>
<keyword evidence="6" id="KW-1185">Reference proteome</keyword>
<dbReference type="Gene3D" id="2.160.20.10">
    <property type="entry name" value="Single-stranded right-handed beta-helix, Pectin lyase-like"/>
    <property type="match status" value="1"/>
</dbReference>
<dbReference type="SUPFAM" id="SSF51126">
    <property type="entry name" value="Pectin lyase-like"/>
    <property type="match status" value="1"/>
</dbReference>
<dbReference type="InterPro" id="IPR052063">
    <property type="entry name" value="Polysaccharide_Lyase_1"/>
</dbReference>
<comment type="caution">
    <text evidence="5">The sequence shown here is derived from an EMBL/GenBank/DDBJ whole genome shotgun (WGS) entry which is preliminary data.</text>
</comment>
<keyword evidence="5" id="KW-0456">Lyase</keyword>
<dbReference type="PANTHER" id="PTHR42970:SF1">
    <property type="entry name" value="PECTATE LYASE C-RELATED"/>
    <property type="match status" value="1"/>
</dbReference>
<proteinExistence type="predicted"/>
<keyword evidence="2" id="KW-0325">Glycoprotein</keyword>
<evidence type="ECO:0000256" key="4">
    <source>
        <dbReference type="SAM" id="SignalP"/>
    </source>
</evidence>
<dbReference type="AlphaFoldDB" id="A0A5D4HBQ4"/>
<keyword evidence="4" id="KW-0732">Signal</keyword>
<dbReference type="InterPro" id="IPR011050">
    <property type="entry name" value="Pectin_lyase_fold/virulence"/>
</dbReference>
<keyword evidence="1" id="KW-0479">Metal-binding</keyword>
<feature type="compositionally biased region" description="Polar residues" evidence="3">
    <location>
        <begin position="457"/>
        <end position="471"/>
    </location>
</feature>
<gene>
    <name evidence="5" type="ORF">FXV77_04340</name>
</gene>
<dbReference type="GO" id="GO:0016829">
    <property type="term" value="F:lyase activity"/>
    <property type="evidence" value="ECO:0007669"/>
    <property type="project" value="UniProtKB-KW"/>
</dbReference>
<evidence type="ECO:0000256" key="2">
    <source>
        <dbReference type="ARBA" id="ARBA00023180"/>
    </source>
</evidence>
<reference evidence="5 6" key="1">
    <citation type="submission" date="2019-08" db="EMBL/GenBank/DDBJ databases">
        <title>Phlebobacter frassis gen. nov. sp. nov., a new member of family Sphingobacteriaceae isolated from sand fly rearing media.</title>
        <authorList>
            <person name="Kakumanu M.L."/>
            <person name="Marayati B.F."/>
            <person name="Wada-Katsumata A."/>
            <person name="Wasserberg G."/>
            <person name="Schal C."/>
            <person name="Apperson C.S."/>
            <person name="Ponnusamy L."/>
        </authorList>
    </citation>
    <scope>NUCLEOTIDE SEQUENCE [LARGE SCALE GENOMIC DNA]</scope>
    <source>
        <strain evidence="5 6">SSI9</strain>
    </source>
</reference>
<dbReference type="RefSeq" id="WP_148917991.1">
    <property type="nucleotide sequence ID" value="NZ_VTAV01000002.1"/>
</dbReference>
<evidence type="ECO:0000313" key="5">
    <source>
        <dbReference type="EMBL" id="TYR37249.1"/>
    </source>
</evidence>
<dbReference type="EMBL" id="VTAV01000002">
    <property type="protein sequence ID" value="TYR37249.1"/>
    <property type="molecule type" value="Genomic_DNA"/>
</dbReference>
<dbReference type="PANTHER" id="PTHR42970">
    <property type="entry name" value="PECTATE LYASE C-RELATED"/>
    <property type="match status" value="1"/>
</dbReference>
<dbReference type="GO" id="GO:0046872">
    <property type="term" value="F:metal ion binding"/>
    <property type="evidence" value="ECO:0007669"/>
    <property type="project" value="UniProtKB-KW"/>
</dbReference>
<evidence type="ECO:0000313" key="6">
    <source>
        <dbReference type="Proteomes" id="UP000322362"/>
    </source>
</evidence>
<accession>A0A5D4HBQ4</accession>